<evidence type="ECO:0000313" key="3">
    <source>
        <dbReference type="Proteomes" id="UP000000768"/>
    </source>
</evidence>
<accession>A0A1B6QKV3</accession>
<protein>
    <submittedName>
        <fullName evidence="2">Uncharacterized protein</fullName>
    </submittedName>
</protein>
<feature type="compositionally biased region" description="Basic and acidic residues" evidence="1">
    <location>
        <begin position="65"/>
        <end position="78"/>
    </location>
</feature>
<dbReference type="EMBL" id="CM000760">
    <property type="protein sequence ID" value="KXG38544.1"/>
    <property type="molecule type" value="Genomic_DNA"/>
</dbReference>
<dbReference type="Gramene" id="KXG38544">
    <property type="protein sequence ID" value="KXG38544"/>
    <property type="gene ID" value="SORBI_3001G249900"/>
</dbReference>
<feature type="region of interest" description="Disordered" evidence="1">
    <location>
        <begin position="60"/>
        <end position="86"/>
    </location>
</feature>
<dbReference type="AlphaFoldDB" id="A0A1B6QKV3"/>
<gene>
    <name evidence="2" type="ORF">SORBI_3001G249900</name>
</gene>
<sequence>MDVMRAREKGQGERELRRSLDATTVTLYSGGFEGAWVAARREGGATHHWRGRKCDRMVGAAGGSETREKSRVEKNEWIRRHRGGAK</sequence>
<dbReference type="Proteomes" id="UP000000768">
    <property type="component" value="Chromosome 1"/>
</dbReference>
<name>A0A1B6QKV3_SORBI</name>
<reference evidence="2 3" key="1">
    <citation type="journal article" date="2009" name="Nature">
        <title>The Sorghum bicolor genome and the diversification of grasses.</title>
        <authorList>
            <person name="Paterson A.H."/>
            <person name="Bowers J.E."/>
            <person name="Bruggmann R."/>
            <person name="Dubchak I."/>
            <person name="Grimwood J."/>
            <person name="Gundlach H."/>
            <person name="Haberer G."/>
            <person name="Hellsten U."/>
            <person name="Mitros T."/>
            <person name="Poliakov A."/>
            <person name="Schmutz J."/>
            <person name="Spannagl M."/>
            <person name="Tang H."/>
            <person name="Wang X."/>
            <person name="Wicker T."/>
            <person name="Bharti A.K."/>
            <person name="Chapman J."/>
            <person name="Feltus F.A."/>
            <person name="Gowik U."/>
            <person name="Grigoriev I.V."/>
            <person name="Lyons E."/>
            <person name="Maher C.A."/>
            <person name="Martis M."/>
            <person name="Narechania A."/>
            <person name="Otillar R.P."/>
            <person name="Penning B.W."/>
            <person name="Salamov A.A."/>
            <person name="Wang Y."/>
            <person name="Zhang L."/>
            <person name="Carpita N.C."/>
            <person name="Freeling M."/>
            <person name="Gingle A.R."/>
            <person name="Hash C.T."/>
            <person name="Keller B."/>
            <person name="Klein P."/>
            <person name="Kresovich S."/>
            <person name="McCann M.C."/>
            <person name="Ming R."/>
            <person name="Peterson D.G."/>
            <person name="Mehboob-ur-Rahman"/>
            <person name="Ware D."/>
            <person name="Westhoff P."/>
            <person name="Mayer K.F."/>
            <person name="Messing J."/>
            <person name="Rokhsar D.S."/>
        </authorList>
    </citation>
    <scope>NUCLEOTIDE SEQUENCE [LARGE SCALE GENOMIC DNA]</scope>
    <source>
        <strain evidence="3">cv. BTx623</strain>
    </source>
</reference>
<organism evidence="2 3">
    <name type="scientific">Sorghum bicolor</name>
    <name type="common">Sorghum</name>
    <name type="synonym">Sorghum vulgare</name>
    <dbReference type="NCBI Taxonomy" id="4558"/>
    <lineage>
        <taxon>Eukaryota</taxon>
        <taxon>Viridiplantae</taxon>
        <taxon>Streptophyta</taxon>
        <taxon>Embryophyta</taxon>
        <taxon>Tracheophyta</taxon>
        <taxon>Spermatophyta</taxon>
        <taxon>Magnoliopsida</taxon>
        <taxon>Liliopsida</taxon>
        <taxon>Poales</taxon>
        <taxon>Poaceae</taxon>
        <taxon>PACMAD clade</taxon>
        <taxon>Panicoideae</taxon>
        <taxon>Andropogonodae</taxon>
        <taxon>Andropogoneae</taxon>
        <taxon>Sorghinae</taxon>
        <taxon>Sorghum</taxon>
    </lineage>
</organism>
<evidence type="ECO:0000313" key="2">
    <source>
        <dbReference type="EMBL" id="KXG38544.1"/>
    </source>
</evidence>
<evidence type="ECO:0000256" key="1">
    <source>
        <dbReference type="SAM" id="MobiDB-lite"/>
    </source>
</evidence>
<proteinExistence type="predicted"/>
<dbReference type="InParanoid" id="A0A1B6QKV3"/>
<reference evidence="3" key="2">
    <citation type="journal article" date="2018" name="Plant J.">
        <title>The Sorghum bicolor reference genome: improved assembly, gene annotations, a transcriptome atlas, and signatures of genome organization.</title>
        <authorList>
            <person name="McCormick R.F."/>
            <person name="Truong S.K."/>
            <person name="Sreedasyam A."/>
            <person name="Jenkins J."/>
            <person name="Shu S."/>
            <person name="Sims D."/>
            <person name="Kennedy M."/>
            <person name="Amirebrahimi M."/>
            <person name="Weers B.D."/>
            <person name="McKinley B."/>
            <person name="Mattison A."/>
            <person name="Morishige D.T."/>
            <person name="Grimwood J."/>
            <person name="Schmutz J."/>
            <person name="Mullet J.E."/>
        </authorList>
    </citation>
    <scope>NUCLEOTIDE SEQUENCE [LARGE SCALE GENOMIC DNA]</scope>
    <source>
        <strain evidence="3">cv. BTx623</strain>
    </source>
</reference>
<keyword evidence="3" id="KW-1185">Reference proteome</keyword>